<evidence type="ECO:0000313" key="3">
    <source>
        <dbReference type="EMBL" id="KRN81314.1"/>
    </source>
</evidence>
<dbReference type="EMBL" id="JQBK01000073">
    <property type="protein sequence ID" value="KRN81314.1"/>
    <property type="molecule type" value="Genomic_DNA"/>
</dbReference>
<dbReference type="OrthoDB" id="27330at2"/>
<dbReference type="Proteomes" id="UP000190935">
    <property type="component" value="Chromosome I"/>
</dbReference>
<protein>
    <submittedName>
        <fullName evidence="4">Cell envelope-associated transcriptional attenuator LytR-CpsA-Psr, subfamily F2 (As in PMID19099556)</fullName>
    </submittedName>
    <submittedName>
        <fullName evidence="3">LytR family transcriptional regulator</fullName>
    </submittedName>
</protein>
<dbReference type="GeneID" id="95350070"/>
<evidence type="ECO:0000259" key="2">
    <source>
        <dbReference type="Pfam" id="PF03816"/>
    </source>
</evidence>
<dbReference type="Gene3D" id="3.40.630.190">
    <property type="entry name" value="LCP protein"/>
    <property type="match status" value="1"/>
</dbReference>
<organism evidence="3 5">
    <name type="scientific">Ligilactobacillus acidipiscis</name>
    <dbReference type="NCBI Taxonomy" id="89059"/>
    <lineage>
        <taxon>Bacteria</taxon>
        <taxon>Bacillati</taxon>
        <taxon>Bacillota</taxon>
        <taxon>Bacilli</taxon>
        <taxon>Lactobacillales</taxon>
        <taxon>Lactobacillaceae</taxon>
        <taxon>Ligilactobacillus</taxon>
    </lineage>
</organism>
<dbReference type="KEGG" id="laca:LAC1533_1962"/>
<accession>A0A0R2JVT8</accession>
<dbReference type="AlphaFoldDB" id="A0A0R2JVT8"/>
<dbReference type="RefSeq" id="WP_010498628.1">
    <property type="nucleotide sequence ID" value="NZ_JQBK01000073.1"/>
</dbReference>
<dbReference type="Proteomes" id="UP000051491">
    <property type="component" value="Unassembled WGS sequence"/>
</dbReference>
<dbReference type="PANTHER" id="PTHR33392">
    <property type="entry name" value="POLYISOPRENYL-TEICHOIC ACID--PEPTIDOGLYCAN TEICHOIC ACID TRANSFERASE TAGU"/>
    <property type="match status" value="1"/>
</dbReference>
<reference evidence="6" key="2">
    <citation type="submission" date="2016-11" db="EMBL/GenBank/DDBJ databases">
        <authorList>
            <person name="Papadimitriou K."/>
        </authorList>
    </citation>
    <scope>NUCLEOTIDE SEQUENCE [LARGE SCALE GENOMIC DNA]</scope>
    <source>
        <strain evidence="6">ACA-DC 1533</strain>
    </source>
</reference>
<proteinExistence type="inferred from homology"/>
<evidence type="ECO:0000313" key="5">
    <source>
        <dbReference type="Proteomes" id="UP000051491"/>
    </source>
</evidence>
<sequence length="318" mass="35532">MVKKDKNYQHRHHHSKHRKNRVWKWVLGIVLALLLINGTVLAKFYFDAKHSVESTYTPVKHKTGRNNEVSLKNGQPFSLLLLGTDTGDLGRTEKNGRSDTIMVATVTSKKTTLLSIPRDTLVNIPGHSGNSKINAAYSYGGLTGSLNTLQSYLGIPLDHYIEVNMKGLQQLSAAIGPVEVENDLDFTQSGNHFERGKVTIDQNNILPFSRMRHEDPRGDYGRQLRQRKVVTALVKKIASVGSITKYKSILNAISSNMKTDISFNQMKEIYSKYKGATNISQKQLQGQGQMIDGVSYEVVSDSTLNSAQKELKTELEIK</sequence>
<dbReference type="PATRIC" id="fig|89059.3.peg.2088"/>
<dbReference type="InterPro" id="IPR004474">
    <property type="entry name" value="LytR_CpsA_psr"/>
</dbReference>
<reference evidence="4" key="3">
    <citation type="submission" date="2016-11" db="EMBL/GenBank/DDBJ databases">
        <authorList>
            <person name="Jaros S."/>
            <person name="Januszkiewicz K."/>
            <person name="Wedrychowicz H."/>
        </authorList>
    </citation>
    <scope>NUCLEOTIDE SEQUENCE [LARGE SCALE GENOMIC DNA]</scope>
    <source>
        <strain evidence="4">ACA-DC 1533</strain>
    </source>
</reference>
<name>A0A0R2JVT8_9LACO</name>
<dbReference type="InterPro" id="IPR050922">
    <property type="entry name" value="LytR/CpsA/Psr_CW_biosynth"/>
</dbReference>
<dbReference type="Pfam" id="PF03816">
    <property type="entry name" value="LytR_cpsA_psr"/>
    <property type="match status" value="1"/>
</dbReference>
<reference evidence="3 5" key="1">
    <citation type="journal article" date="2015" name="Genome Announc.">
        <title>Expanding the biotechnology potential of lactobacilli through comparative genomics of 213 strains and associated genera.</title>
        <authorList>
            <person name="Sun Z."/>
            <person name="Harris H.M."/>
            <person name="McCann A."/>
            <person name="Guo C."/>
            <person name="Argimon S."/>
            <person name="Zhang W."/>
            <person name="Yang X."/>
            <person name="Jeffery I.B."/>
            <person name="Cooney J.C."/>
            <person name="Kagawa T.F."/>
            <person name="Liu W."/>
            <person name="Song Y."/>
            <person name="Salvetti E."/>
            <person name="Wrobel A."/>
            <person name="Rasinkangas P."/>
            <person name="Parkhill J."/>
            <person name="Rea M.C."/>
            <person name="O'Sullivan O."/>
            <person name="Ritari J."/>
            <person name="Douillard F.P."/>
            <person name="Paul Ross R."/>
            <person name="Yang R."/>
            <person name="Briner A.E."/>
            <person name="Felis G.E."/>
            <person name="de Vos W.M."/>
            <person name="Barrangou R."/>
            <person name="Klaenhammer T.R."/>
            <person name="Caufield P.W."/>
            <person name="Cui Y."/>
            <person name="Zhang H."/>
            <person name="O'Toole P.W."/>
        </authorList>
    </citation>
    <scope>NUCLEOTIDE SEQUENCE [LARGE SCALE GENOMIC DNA]</scope>
    <source>
        <strain evidence="3 5">DSM 15353</strain>
    </source>
</reference>
<comment type="similarity">
    <text evidence="1">Belongs to the LytR/CpsA/Psr (LCP) family.</text>
</comment>
<dbReference type="NCBIfam" id="TIGR00350">
    <property type="entry name" value="lytR_cpsA_psr"/>
    <property type="match status" value="1"/>
</dbReference>
<dbReference type="PANTHER" id="PTHR33392:SF6">
    <property type="entry name" value="POLYISOPRENYL-TEICHOIC ACID--PEPTIDOGLYCAN TEICHOIC ACID TRANSFERASE TAGU"/>
    <property type="match status" value="1"/>
</dbReference>
<evidence type="ECO:0000256" key="1">
    <source>
        <dbReference type="ARBA" id="ARBA00006068"/>
    </source>
</evidence>
<dbReference type="EMBL" id="LT630287">
    <property type="protein sequence ID" value="SFV41385.1"/>
    <property type="molecule type" value="Genomic_DNA"/>
</dbReference>
<evidence type="ECO:0000313" key="4">
    <source>
        <dbReference type="EMBL" id="SFV41385.1"/>
    </source>
</evidence>
<gene>
    <name evidence="3" type="ORF">IV43_GL001972</name>
    <name evidence="4" type="ORF">LAC1533_1962</name>
</gene>
<evidence type="ECO:0000313" key="6">
    <source>
        <dbReference type="Proteomes" id="UP000190935"/>
    </source>
</evidence>
<feature type="domain" description="Cell envelope-related transcriptional attenuator" evidence="2">
    <location>
        <begin position="97"/>
        <end position="238"/>
    </location>
</feature>
<dbReference type="STRING" id="89059.LAC1533_1962"/>